<dbReference type="RefSeq" id="XP_025490279.1">
    <property type="nucleotide sequence ID" value="XM_025629879.1"/>
</dbReference>
<keyword evidence="1" id="KW-0472">Membrane</keyword>
<dbReference type="AlphaFoldDB" id="A0A319C857"/>
<reference evidence="2 3" key="1">
    <citation type="submission" date="2016-12" db="EMBL/GenBank/DDBJ databases">
        <title>The genomes of Aspergillus section Nigri reveals drivers in fungal speciation.</title>
        <authorList>
            <consortium name="DOE Joint Genome Institute"/>
            <person name="Vesth T.C."/>
            <person name="Nybo J."/>
            <person name="Theobald S."/>
            <person name="Brandl J."/>
            <person name="Frisvad J.C."/>
            <person name="Nielsen K.F."/>
            <person name="Lyhne E.K."/>
            <person name="Kogle M.E."/>
            <person name="Kuo A."/>
            <person name="Riley R."/>
            <person name="Clum A."/>
            <person name="Nolan M."/>
            <person name="Lipzen A."/>
            <person name="Salamov A."/>
            <person name="Henrissat B."/>
            <person name="Wiebenga A."/>
            <person name="De Vries R.P."/>
            <person name="Grigoriev I.V."/>
            <person name="Mortensen U.H."/>
            <person name="Andersen M.R."/>
            <person name="Baker S.E."/>
        </authorList>
    </citation>
    <scope>NUCLEOTIDE SEQUENCE [LARGE SCALE GENOMIC DNA]</scope>
    <source>
        <strain evidence="2 3">CBS 121591</strain>
    </source>
</reference>
<gene>
    <name evidence="2" type="ORF">BO82DRAFT_120547</name>
</gene>
<dbReference type="VEuPathDB" id="FungiDB:BO82DRAFT_120547"/>
<evidence type="ECO:0000313" key="3">
    <source>
        <dbReference type="Proteomes" id="UP000248340"/>
    </source>
</evidence>
<sequence length="118" mass="12727">MILDGGIDGGLNGGLPFSSTFSTPPHRPSILIGANISSFIIHPFMIAFSFFTTIERQEQPPTFFTGSISQFQVGLATSAIDTSLKPKLRLPLAYGVLLLCLDLRLVAVSISCVRLRSD</sequence>
<dbReference type="Proteomes" id="UP000248340">
    <property type="component" value="Unassembled WGS sequence"/>
</dbReference>
<dbReference type="GeneID" id="37132620"/>
<keyword evidence="3" id="KW-1185">Reference proteome</keyword>
<proteinExistence type="predicted"/>
<feature type="transmembrane region" description="Helical" evidence="1">
    <location>
        <begin position="30"/>
        <end position="51"/>
    </location>
</feature>
<keyword evidence="1" id="KW-0812">Transmembrane</keyword>
<evidence type="ECO:0000313" key="2">
    <source>
        <dbReference type="EMBL" id="PYH80079.1"/>
    </source>
</evidence>
<keyword evidence="1" id="KW-1133">Transmembrane helix</keyword>
<accession>A0A319C857</accession>
<name>A0A319C857_9EURO</name>
<protein>
    <submittedName>
        <fullName evidence="2">Uncharacterized protein</fullName>
    </submittedName>
</protein>
<dbReference type="EMBL" id="KZ821713">
    <property type="protein sequence ID" value="PYH80079.1"/>
    <property type="molecule type" value="Genomic_DNA"/>
</dbReference>
<organism evidence="2 3">
    <name type="scientific">Aspergillus uvarum CBS 121591</name>
    <dbReference type="NCBI Taxonomy" id="1448315"/>
    <lineage>
        <taxon>Eukaryota</taxon>
        <taxon>Fungi</taxon>
        <taxon>Dikarya</taxon>
        <taxon>Ascomycota</taxon>
        <taxon>Pezizomycotina</taxon>
        <taxon>Eurotiomycetes</taxon>
        <taxon>Eurotiomycetidae</taxon>
        <taxon>Eurotiales</taxon>
        <taxon>Aspergillaceae</taxon>
        <taxon>Aspergillus</taxon>
        <taxon>Aspergillus subgen. Circumdati</taxon>
    </lineage>
</organism>
<evidence type="ECO:0000256" key="1">
    <source>
        <dbReference type="SAM" id="Phobius"/>
    </source>
</evidence>